<gene>
    <name evidence="2" type="ORF">PCOR1329_LOCUS79193</name>
</gene>
<feature type="non-terminal residue" evidence="2">
    <location>
        <position position="1"/>
    </location>
</feature>
<evidence type="ECO:0000313" key="2">
    <source>
        <dbReference type="EMBL" id="CAK0902624.1"/>
    </source>
</evidence>
<feature type="compositionally biased region" description="Basic residues" evidence="1">
    <location>
        <begin position="172"/>
        <end position="181"/>
    </location>
</feature>
<dbReference type="EMBL" id="CAUYUJ010021096">
    <property type="protein sequence ID" value="CAK0902624.1"/>
    <property type="molecule type" value="Genomic_DNA"/>
</dbReference>
<feature type="compositionally biased region" description="Low complexity" evidence="1">
    <location>
        <begin position="1"/>
        <end position="17"/>
    </location>
</feature>
<name>A0ABN9XRL7_9DINO</name>
<feature type="region of interest" description="Disordered" evidence="1">
    <location>
        <begin position="1"/>
        <end position="39"/>
    </location>
</feature>
<accession>A0ABN9XRL7</accession>
<keyword evidence="3" id="KW-1185">Reference proteome</keyword>
<organism evidence="2 3">
    <name type="scientific">Prorocentrum cordatum</name>
    <dbReference type="NCBI Taxonomy" id="2364126"/>
    <lineage>
        <taxon>Eukaryota</taxon>
        <taxon>Sar</taxon>
        <taxon>Alveolata</taxon>
        <taxon>Dinophyceae</taxon>
        <taxon>Prorocentrales</taxon>
        <taxon>Prorocentraceae</taxon>
        <taxon>Prorocentrum</taxon>
    </lineage>
</organism>
<dbReference type="Proteomes" id="UP001189429">
    <property type="component" value="Unassembled WGS sequence"/>
</dbReference>
<evidence type="ECO:0000313" key="3">
    <source>
        <dbReference type="Proteomes" id="UP001189429"/>
    </source>
</evidence>
<reference evidence="2" key="1">
    <citation type="submission" date="2023-10" db="EMBL/GenBank/DDBJ databases">
        <authorList>
            <person name="Chen Y."/>
            <person name="Shah S."/>
            <person name="Dougan E. K."/>
            <person name="Thang M."/>
            <person name="Chan C."/>
        </authorList>
    </citation>
    <scope>NUCLEOTIDE SEQUENCE [LARGE SCALE GENOMIC DNA]</scope>
</reference>
<feature type="region of interest" description="Disordered" evidence="1">
    <location>
        <begin position="88"/>
        <end position="114"/>
    </location>
</feature>
<feature type="region of interest" description="Disordered" evidence="1">
    <location>
        <begin position="159"/>
        <end position="181"/>
    </location>
</feature>
<comment type="caution">
    <text evidence="2">The sequence shown here is derived from an EMBL/GenBank/DDBJ whole genome shotgun (WGS) entry which is preliminary data.</text>
</comment>
<protein>
    <submittedName>
        <fullName evidence="2">Uncharacterized protein</fullName>
    </submittedName>
</protein>
<proteinExistence type="predicted"/>
<evidence type="ECO:0000256" key="1">
    <source>
        <dbReference type="SAM" id="MobiDB-lite"/>
    </source>
</evidence>
<sequence>SSGPRRAGAPAASLPARRGARPRRHGRAGGLAAAAAAGAGRGRFLGGADRRLREGAAHARAPPAPGRLRRRAAVRRGRAGRGVRLRAGRARGRGCGGGLRHDVRGGWPAGELPGARDVAGGARISASQRLRDGARLRGDPVPRVRGRVPAAGVQVRAGAAPGCERTGSRAGRGCRRRPHRT</sequence>
<feature type="non-terminal residue" evidence="2">
    <location>
        <position position="181"/>
    </location>
</feature>
<feature type="compositionally biased region" description="Basic residues" evidence="1">
    <location>
        <begin position="18"/>
        <end position="27"/>
    </location>
</feature>